<evidence type="ECO:0000256" key="5">
    <source>
        <dbReference type="ARBA" id="ARBA00022801"/>
    </source>
</evidence>
<dbReference type="OrthoDB" id="7854943at2759"/>
<evidence type="ECO:0000256" key="8">
    <source>
        <dbReference type="ARBA" id="ARBA00023242"/>
    </source>
</evidence>
<evidence type="ECO:0000256" key="6">
    <source>
        <dbReference type="ARBA" id="ARBA00022942"/>
    </source>
</evidence>
<comment type="subcellular location">
    <subcellularLocation>
        <location evidence="11">Cytoplasm</location>
    </subcellularLocation>
    <subcellularLocation>
        <location evidence="11">Nucleus</location>
    </subcellularLocation>
</comment>
<dbReference type="FunFam" id="3.60.20.10:FF:000010">
    <property type="entry name" value="Proteasome subunit beta type-1"/>
    <property type="match status" value="1"/>
</dbReference>
<dbReference type="GO" id="GO:0004298">
    <property type="term" value="F:threonine-type endopeptidase activity"/>
    <property type="evidence" value="ECO:0007669"/>
    <property type="project" value="UniProtKB-KW"/>
</dbReference>
<accession>R4XKQ6</accession>
<dbReference type="eggNOG" id="KOG0174">
    <property type="taxonomic scope" value="Eukaryota"/>
</dbReference>
<proteinExistence type="inferred from homology"/>
<dbReference type="Gene3D" id="3.60.20.10">
    <property type="entry name" value="Glutamine Phosphoribosylpyrophosphate, subunit 1, domain 1"/>
    <property type="match status" value="1"/>
</dbReference>
<dbReference type="GO" id="GO:0019774">
    <property type="term" value="C:proteasome core complex, beta-subunit complex"/>
    <property type="evidence" value="ECO:0007669"/>
    <property type="project" value="UniProtKB-ARBA"/>
</dbReference>
<dbReference type="PANTHER" id="PTHR32194:SF0">
    <property type="entry name" value="ATP-DEPENDENT PROTEASE SUBUNIT HSLV"/>
    <property type="match status" value="1"/>
</dbReference>
<gene>
    <name evidence="12" type="ORF">TAPDE_004233</name>
</gene>
<keyword evidence="6 11" id="KW-0647">Proteasome</keyword>
<organism evidence="12 13">
    <name type="scientific">Taphrina deformans (strain PYCC 5710 / ATCC 11124 / CBS 356.35 / IMI 108563 / JCM 9778 / NBRC 8474)</name>
    <name type="common">Peach leaf curl fungus</name>
    <name type="synonym">Lalaria deformans</name>
    <dbReference type="NCBI Taxonomy" id="1097556"/>
    <lineage>
        <taxon>Eukaryota</taxon>
        <taxon>Fungi</taxon>
        <taxon>Dikarya</taxon>
        <taxon>Ascomycota</taxon>
        <taxon>Taphrinomycotina</taxon>
        <taxon>Taphrinomycetes</taxon>
        <taxon>Taphrinales</taxon>
        <taxon>Taphrinaceae</taxon>
        <taxon>Taphrina</taxon>
    </lineage>
</organism>
<keyword evidence="4" id="KW-0888">Threonine protease</keyword>
<evidence type="ECO:0000256" key="9">
    <source>
        <dbReference type="ARBA" id="ARBA00026071"/>
    </source>
</evidence>
<evidence type="ECO:0000256" key="11">
    <source>
        <dbReference type="RuleBase" id="RU004203"/>
    </source>
</evidence>
<dbReference type="PRINTS" id="PR00141">
    <property type="entry name" value="PROTEASOME"/>
</dbReference>
<dbReference type="InterPro" id="IPR000243">
    <property type="entry name" value="Pept_T1A_subB"/>
</dbReference>
<feature type="active site" description="Nucleophile" evidence="10">
    <location>
        <position position="33"/>
    </location>
</feature>
<evidence type="ECO:0000313" key="13">
    <source>
        <dbReference type="Proteomes" id="UP000013776"/>
    </source>
</evidence>
<comment type="similarity">
    <text evidence="11">Belongs to the peptidase T1B family.</text>
</comment>
<comment type="caution">
    <text evidence="12">The sequence shown here is derived from an EMBL/GenBank/DDBJ whole genome shotgun (WGS) entry which is preliminary data.</text>
</comment>
<reference evidence="12 13" key="1">
    <citation type="journal article" date="2013" name="MBio">
        <title>Genome sequencing of the plant pathogen Taphrina deformans, the causal agent of peach leaf curl.</title>
        <authorList>
            <person name="Cisse O.H."/>
            <person name="Almeida J.M.G.C.F."/>
            <person name="Fonseca A."/>
            <person name="Kumar A.A."/>
            <person name="Salojaervi J."/>
            <person name="Overmyer K."/>
            <person name="Hauser P.M."/>
            <person name="Pagni M."/>
        </authorList>
    </citation>
    <scope>NUCLEOTIDE SEQUENCE [LARGE SCALE GENOMIC DNA]</scope>
    <source>
        <strain evidence="13">PYCC 5710 / ATCC 11124 / CBS 356.35 / IMI 108563 / JCM 9778 / NBRC 8474</strain>
    </source>
</reference>
<dbReference type="PANTHER" id="PTHR32194">
    <property type="entry name" value="METALLOPROTEASE TLDD"/>
    <property type="match status" value="1"/>
</dbReference>
<dbReference type="CDD" id="cd03762">
    <property type="entry name" value="proteasome_beta_type_6"/>
    <property type="match status" value="1"/>
</dbReference>
<keyword evidence="8 11" id="KW-0539">Nucleus</keyword>
<dbReference type="PROSITE" id="PS00854">
    <property type="entry name" value="PROTEASOME_BETA_1"/>
    <property type="match status" value="1"/>
</dbReference>
<dbReference type="InterPro" id="IPR029055">
    <property type="entry name" value="Ntn_hydrolases_N"/>
</dbReference>
<evidence type="ECO:0000256" key="4">
    <source>
        <dbReference type="ARBA" id="ARBA00022698"/>
    </source>
</evidence>
<evidence type="ECO:0000256" key="7">
    <source>
        <dbReference type="ARBA" id="ARBA00023145"/>
    </source>
</evidence>
<dbReference type="Pfam" id="PF00227">
    <property type="entry name" value="Proteasome"/>
    <property type="match status" value="1"/>
</dbReference>
<keyword evidence="7" id="KW-0865">Zymogen</keyword>
<evidence type="ECO:0000313" key="12">
    <source>
        <dbReference type="EMBL" id="CCG83899.1"/>
    </source>
</evidence>
<evidence type="ECO:0000256" key="10">
    <source>
        <dbReference type="PIRSR" id="PIRSR600243-1"/>
    </source>
</evidence>
<comment type="function">
    <text evidence="11">Component of the proteasome, a multicatalytic proteinase complex which is characterized by its ability to cleave peptides with Arg, Phe, Tyr, Leu, and Glu adjacent to the leaving group at neutral or slightly basic pH. The proteasome has an ATP-dependent proteolytic activity.</text>
</comment>
<dbReference type="STRING" id="1097556.R4XKQ6"/>
<evidence type="ECO:0000256" key="1">
    <source>
        <dbReference type="ARBA" id="ARBA00001198"/>
    </source>
</evidence>
<evidence type="ECO:0000256" key="2">
    <source>
        <dbReference type="ARBA" id="ARBA00022490"/>
    </source>
</evidence>
<dbReference type="InterPro" id="IPR023333">
    <property type="entry name" value="Proteasome_suB-type"/>
</dbReference>
<sequence>MVTTTSVTGNAALDGSISVDWQALKTGEVSMGTTIAAVKFDGGVILAADSRTTTGSYIANRVTDKLTQIHDKIWCCRSGSAADTQAVADILHYYLQMYETQNGAPPSVKVAANLAAEMCYTNKDNLSAGLIVAGYDERSGGEVYSIPLGGSIHKQDIAIGGSGSTYIYGFCDTNFRENMTEAEAIDFLKHAIALAMERDGSSGGVIRMAVLKSAPIERHFFADKDIPLAWNKPDASQMR</sequence>
<dbReference type="PROSITE" id="PS51476">
    <property type="entry name" value="PROTEASOME_BETA_2"/>
    <property type="match status" value="1"/>
</dbReference>
<dbReference type="EMBL" id="CAHR02000187">
    <property type="protein sequence ID" value="CCG83899.1"/>
    <property type="molecule type" value="Genomic_DNA"/>
</dbReference>
<dbReference type="VEuPathDB" id="FungiDB:TAPDE_004233"/>
<name>R4XKQ6_TAPDE</name>
<keyword evidence="2 11" id="KW-0963">Cytoplasm</keyword>
<comment type="subunit">
    <text evidence="9">The 26S proteasome consists of a 20S proteasome core and two 19S regulatory subunits. The 20S proteasome core is composed of 28 subunits that are arranged in four stacked rings, resulting in a barrel-shaped structure. The two end rings are each formed by seven alpha subunits, and the two central rings are each formed by seven beta subunits. The catalytic chamber with the active sites is on the inside of the barrel.</text>
</comment>
<dbReference type="InterPro" id="IPR001353">
    <property type="entry name" value="Proteasome_sua/b"/>
</dbReference>
<dbReference type="InterPro" id="IPR016050">
    <property type="entry name" value="Proteasome_bsu_CS"/>
</dbReference>
<keyword evidence="3" id="KW-0645">Protease</keyword>
<dbReference type="GO" id="GO:0005634">
    <property type="term" value="C:nucleus"/>
    <property type="evidence" value="ECO:0007669"/>
    <property type="project" value="UniProtKB-SubCell"/>
</dbReference>
<protein>
    <recommendedName>
        <fullName evidence="11">Proteasome subunit beta</fullName>
    </recommendedName>
</protein>
<dbReference type="SUPFAM" id="SSF56235">
    <property type="entry name" value="N-terminal nucleophile aminohydrolases (Ntn hydrolases)"/>
    <property type="match status" value="1"/>
</dbReference>
<keyword evidence="13" id="KW-1185">Reference proteome</keyword>
<dbReference type="GO" id="GO:0051603">
    <property type="term" value="P:proteolysis involved in protein catabolic process"/>
    <property type="evidence" value="ECO:0007669"/>
    <property type="project" value="InterPro"/>
</dbReference>
<keyword evidence="5" id="KW-0378">Hydrolase</keyword>
<dbReference type="Proteomes" id="UP000013776">
    <property type="component" value="Unassembled WGS sequence"/>
</dbReference>
<dbReference type="GO" id="GO:0005737">
    <property type="term" value="C:cytoplasm"/>
    <property type="evidence" value="ECO:0007669"/>
    <property type="project" value="UniProtKB-SubCell"/>
</dbReference>
<evidence type="ECO:0000256" key="3">
    <source>
        <dbReference type="ARBA" id="ARBA00022670"/>
    </source>
</evidence>
<dbReference type="AlphaFoldDB" id="R4XKQ6"/>
<comment type="catalytic activity">
    <reaction evidence="1">
        <text>Cleavage of peptide bonds with very broad specificity.</text>
        <dbReference type="EC" id="3.4.25.1"/>
    </reaction>
</comment>
<comment type="subunit">
    <text evidence="11">Component of the proteasome complex.</text>
</comment>